<keyword evidence="2" id="KW-1185">Reference proteome</keyword>
<evidence type="ECO:0000313" key="1">
    <source>
        <dbReference type="EMBL" id="MCP9276490.1"/>
    </source>
</evidence>
<dbReference type="EMBL" id="JANDBD010000017">
    <property type="protein sequence ID" value="MCP9276490.1"/>
    <property type="molecule type" value="Genomic_DNA"/>
</dbReference>
<accession>A0ABT1MBF6</accession>
<gene>
    <name evidence="1" type="ORF">NM203_30310</name>
</gene>
<reference evidence="1 2" key="1">
    <citation type="submission" date="2022-06" db="EMBL/GenBank/DDBJ databases">
        <title>Mycolicibacterium sp. CAU 1645 isolated from seawater.</title>
        <authorList>
            <person name="Kim W."/>
        </authorList>
    </citation>
    <scope>NUCLEOTIDE SEQUENCE [LARGE SCALE GENOMIC DNA]</scope>
    <source>
        <strain evidence="1 2">CAU 1645</strain>
    </source>
</reference>
<organism evidence="1 2">
    <name type="scientific">Mycolicibacterium arenosum</name>
    <dbReference type="NCBI Taxonomy" id="2952157"/>
    <lineage>
        <taxon>Bacteria</taxon>
        <taxon>Bacillati</taxon>
        <taxon>Actinomycetota</taxon>
        <taxon>Actinomycetes</taxon>
        <taxon>Mycobacteriales</taxon>
        <taxon>Mycobacteriaceae</taxon>
        <taxon>Mycolicibacterium</taxon>
    </lineage>
</organism>
<sequence>MSRRRSAPWAATGVPDARRQWCRALDLTVERHARALEPRPGAGPGERIRARRLRDELAAAIEVMRTESEALQAADLYWASRDMVDVAVDAAPGLPEWTPGLAAPCANGLLCWAKPAGSVPYSGPGGGDTDVPWDGVWWWTRADGRLQLIPASRFTGHTELLDPYEVSTPLWAAGYTLLVDPDRPRTEEADGVGDVHPLISVVGAAWLLMGQPNVTETRVIADQRPIGGPPSAPAAPDPRTTPRVTLVDLRRPARTARDESVEHAARRFGRRWWVGGHWRQQACGAGLAQRRPTWIAPYVKGPVGAPLVSDRVFVWRR</sequence>
<protein>
    <submittedName>
        <fullName evidence="1">Uncharacterized protein</fullName>
    </submittedName>
</protein>
<comment type="caution">
    <text evidence="1">The sequence shown here is derived from an EMBL/GenBank/DDBJ whole genome shotgun (WGS) entry which is preliminary data.</text>
</comment>
<dbReference type="Proteomes" id="UP001651690">
    <property type="component" value="Unassembled WGS sequence"/>
</dbReference>
<proteinExistence type="predicted"/>
<evidence type="ECO:0000313" key="2">
    <source>
        <dbReference type="Proteomes" id="UP001651690"/>
    </source>
</evidence>
<name>A0ABT1MBF6_9MYCO</name>
<dbReference type="RefSeq" id="WP_255064535.1">
    <property type="nucleotide sequence ID" value="NZ_JANDBD010000017.1"/>
</dbReference>